<organism evidence="5 6">
    <name type="scientific">Anoxybacillus flavithermus</name>
    <dbReference type="NCBI Taxonomy" id="33934"/>
    <lineage>
        <taxon>Bacteria</taxon>
        <taxon>Bacillati</taxon>
        <taxon>Bacillota</taxon>
        <taxon>Bacilli</taxon>
        <taxon>Bacillales</taxon>
        <taxon>Anoxybacillaceae</taxon>
        <taxon>Anoxybacillus</taxon>
    </lineage>
</organism>
<reference evidence="5 6" key="1">
    <citation type="submission" date="2019-01" db="EMBL/GenBank/DDBJ databases">
        <title>Anoxybacillus flavithermus in powdered infant formula.</title>
        <authorList>
            <person name="Rhee M.S."/>
            <person name="Choi I.-G."/>
            <person name="Cho T.J."/>
            <person name="Park B."/>
        </authorList>
    </citation>
    <scope>NUCLEOTIDE SEQUENCE [LARGE SCALE GENOMIC DNA]</scope>
    <source>
        <strain evidence="5 6">FHS-PPAM212</strain>
    </source>
</reference>
<evidence type="ECO:0000256" key="3">
    <source>
        <dbReference type="SAM" id="Phobius"/>
    </source>
</evidence>
<dbReference type="AlphaFoldDB" id="A0AAX2A4Z7"/>
<name>A0AAX2A4Z7_9BACL</name>
<dbReference type="EMBL" id="SBBW01000002">
    <property type="protein sequence ID" value="RWU16380.1"/>
    <property type="molecule type" value="Genomic_DNA"/>
</dbReference>
<comment type="caution">
    <text evidence="5">The sequence shown here is derived from an EMBL/GenBank/DDBJ whole genome shotgun (WGS) entry which is preliminary data.</text>
</comment>
<keyword evidence="3" id="KW-0472">Membrane</keyword>
<keyword evidence="3" id="KW-0812">Transmembrane</keyword>
<feature type="domain" description="EamA" evidence="4">
    <location>
        <begin position="6"/>
        <end position="50"/>
    </location>
</feature>
<accession>A0AAX2A4Z7</accession>
<comment type="similarity">
    <text evidence="2">Belongs to the EamA transporter family.</text>
</comment>
<dbReference type="Proteomes" id="UP000286434">
    <property type="component" value="Unassembled WGS sequence"/>
</dbReference>
<dbReference type="InterPro" id="IPR000620">
    <property type="entry name" value="EamA_dom"/>
</dbReference>
<dbReference type="Pfam" id="PF00892">
    <property type="entry name" value="EamA"/>
    <property type="match status" value="1"/>
</dbReference>
<protein>
    <submittedName>
        <fullName evidence="5">EamA family transporter</fullName>
    </submittedName>
</protein>
<evidence type="ECO:0000256" key="1">
    <source>
        <dbReference type="ARBA" id="ARBA00004127"/>
    </source>
</evidence>
<comment type="subcellular location">
    <subcellularLocation>
        <location evidence="1">Endomembrane system</location>
        <topology evidence="1">Multi-pass membrane protein</topology>
    </subcellularLocation>
</comment>
<evidence type="ECO:0000313" key="6">
    <source>
        <dbReference type="Proteomes" id="UP000286434"/>
    </source>
</evidence>
<evidence type="ECO:0000313" key="5">
    <source>
        <dbReference type="EMBL" id="RWU16380.1"/>
    </source>
</evidence>
<feature type="transmembrane region" description="Helical" evidence="3">
    <location>
        <begin position="36"/>
        <end position="52"/>
    </location>
</feature>
<dbReference type="InterPro" id="IPR037185">
    <property type="entry name" value="EmrE-like"/>
</dbReference>
<gene>
    <name evidence="5" type="ORF">EA138_00650</name>
</gene>
<evidence type="ECO:0000259" key="4">
    <source>
        <dbReference type="Pfam" id="PF00892"/>
    </source>
</evidence>
<keyword evidence="3" id="KW-1133">Transmembrane helix</keyword>
<dbReference type="GO" id="GO:0016020">
    <property type="term" value="C:membrane"/>
    <property type="evidence" value="ECO:0007669"/>
    <property type="project" value="InterPro"/>
</dbReference>
<proteinExistence type="inferred from homology"/>
<sequence>MGTIQTTATHAGLIFSLEPVFAALFGYLFLGEVLSVKGYIGAALVLFGILYAEMPRKHVRRYAPSVEQKS</sequence>
<evidence type="ECO:0000256" key="2">
    <source>
        <dbReference type="ARBA" id="ARBA00007362"/>
    </source>
</evidence>
<dbReference type="Gene3D" id="1.10.3730.20">
    <property type="match status" value="1"/>
</dbReference>
<feature type="transmembrane region" description="Helical" evidence="3">
    <location>
        <begin position="12"/>
        <end position="30"/>
    </location>
</feature>
<dbReference type="SUPFAM" id="SSF103481">
    <property type="entry name" value="Multidrug resistance efflux transporter EmrE"/>
    <property type="match status" value="1"/>
</dbReference>